<proteinExistence type="predicted"/>
<dbReference type="EMBL" id="HBUF01659231">
    <property type="protein sequence ID" value="CAG6788330.1"/>
    <property type="molecule type" value="Transcribed_RNA"/>
</dbReference>
<protein>
    <submittedName>
        <fullName evidence="1">Uncharacterized protein</fullName>
    </submittedName>
</protein>
<name>A0A8D9BMU0_9HEMI</name>
<sequence>MPSCLGLKHPSTHHAHHVTTRSKVQLAKFRHCRGAFQGLIVPRLPTCIQKSSIKADNLKQVTGFSLALKLLYLYIDSKLYDQIHRLVQCTSKENQAPAMIRVTY</sequence>
<evidence type="ECO:0000313" key="1">
    <source>
        <dbReference type="EMBL" id="CAG6788329.1"/>
    </source>
</evidence>
<dbReference type="EMBL" id="HBUF01659230">
    <property type="protein sequence ID" value="CAG6788329.1"/>
    <property type="molecule type" value="Transcribed_RNA"/>
</dbReference>
<dbReference type="AlphaFoldDB" id="A0A8D9BMU0"/>
<organism evidence="1">
    <name type="scientific">Cacopsylla melanoneura</name>
    <dbReference type="NCBI Taxonomy" id="428564"/>
    <lineage>
        <taxon>Eukaryota</taxon>
        <taxon>Metazoa</taxon>
        <taxon>Ecdysozoa</taxon>
        <taxon>Arthropoda</taxon>
        <taxon>Hexapoda</taxon>
        <taxon>Insecta</taxon>
        <taxon>Pterygota</taxon>
        <taxon>Neoptera</taxon>
        <taxon>Paraneoptera</taxon>
        <taxon>Hemiptera</taxon>
        <taxon>Sternorrhyncha</taxon>
        <taxon>Psylloidea</taxon>
        <taxon>Psyllidae</taxon>
        <taxon>Psyllinae</taxon>
        <taxon>Cacopsylla</taxon>
    </lineage>
</organism>
<reference evidence="1" key="1">
    <citation type="submission" date="2021-05" db="EMBL/GenBank/DDBJ databases">
        <authorList>
            <person name="Alioto T."/>
            <person name="Alioto T."/>
            <person name="Gomez Garrido J."/>
        </authorList>
    </citation>
    <scope>NUCLEOTIDE SEQUENCE</scope>
</reference>
<accession>A0A8D9BMU0</accession>